<dbReference type="PANTHER" id="PTHR34539">
    <property type="entry name" value="T6J4.11 PROTEIN"/>
    <property type="match status" value="1"/>
</dbReference>
<accession>A0A834ZII5</accession>
<dbReference type="PANTHER" id="PTHR34539:SF3">
    <property type="entry name" value="NAC DOMAIN-CONTAINING PROTEIN"/>
    <property type="match status" value="1"/>
</dbReference>
<keyword evidence="3" id="KW-1185">Reference proteome</keyword>
<name>A0A834ZII5_TETSI</name>
<dbReference type="AlphaFoldDB" id="A0A834ZII5"/>
<feature type="compositionally biased region" description="Low complexity" evidence="1">
    <location>
        <begin position="69"/>
        <end position="78"/>
    </location>
</feature>
<evidence type="ECO:0000313" key="3">
    <source>
        <dbReference type="Proteomes" id="UP000655225"/>
    </source>
</evidence>
<dbReference type="OrthoDB" id="1932997at2759"/>
<evidence type="ECO:0000313" key="2">
    <source>
        <dbReference type="EMBL" id="KAF8408080.1"/>
    </source>
</evidence>
<sequence>MAETVPLKRHRYETDQMEDEERESKRHKSYNQILSLLEADEDDQTNQELSAHPLPEPASESGPDINPTSAAALDSSSSSSLLFFDEEEDKEGVIRHLLEASDDELGIPQREVRVLNDEEDDSNARGDCISLCGGFWEFEDQIANYYTLLQSELFM</sequence>
<reference evidence="2 3" key="1">
    <citation type="submission" date="2020-04" db="EMBL/GenBank/DDBJ databases">
        <title>Plant Genome Project.</title>
        <authorList>
            <person name="Zhang R.-G."/>
        </authorList>
    </citation>
    <scope>NUCLEOTIDE SEQUENCE [LARGE SCALE GENOMIC DNA]</scope>
    <source>
        <strain evidence="2">YNK0</strain>
        <tissue evidence="2">Leaf</tissue>
    </source>
</reference>
<dbReference type="OMA" id="GFWEFED"/>
<comment type="caution">
    <text evidence="2">The sequence shown here is derived from an EMBL/GenBank/DDBJ whole genome shotgun (WGS) entry which is preliminary data.</text>
</comment>
<protein>
    <submittedName>
        <fullName evidence="2">Uncharacterized protein</fullName>
    </submittedName>
</protein>
<dbReference type="Proteomes" id="UP000655225">
    <property type="component" value="Unassembled WGS sequence"/>
</dbReference>
<dbReference type="EMBL" id="JABCRI010000004">
    <property type="protein sequence ID" value="KAF8408080.1"/>
    <property type="molecule type" value="Genomic_DNA"/>
</dbReference>
<proteinExistence type="predicted"/>
<feature type="region of interest" description="Disordered" evidence="1">
    <location>
        <begin position="1"/>
        <end position="78"/>
    </location>
</feature>
<gene>
    <name evidence="2" type="ORF">HHK36_007221</name>
</gene>
<organism evidence="2 3">
    <name type="scientific">Tetracentron sinense</name>
    <name type="common">Spur-leaf</name>
    <dbReference type="NCBI Taxonomy" id="13715"/>
    <lineage>
        <taxon>Eukaryota</taxon>
        <taxon>Viridiplantae</taxon>
        <taxon>Streptophyta</taxon>
        <taxon>Embryophyta</taxon>
        <taxon>Tracheophyta</taxon>
        <taxon>Spermatophyta</taxon>
        <taxon>Magnoliopsida</taxon>
        <taxon>Trochodendrales</taxon>
        <taxon>Trochodendraceae</taxon>
        <taxon>Tetracentron</taxon>
    </lineage>
</organism>
<evidence type="ECO:0000256" key="1">
    <source>
        <dbReference type="SAM" id="MobiDB-lite"/>
    </source>
</evidence>